<organism evidence="1 2">
    <name type="scientific">Dactylonectria macrodidyma</name>
    <dbReference type="NCBI Taxonomy" id="307937"/>
    <lineage>
        <taxon>Eukaryota</taxon>
        <taxon>Fungi</taxon>
        <taxon>Dikarya</taxon>
        <taxon>Ascomycota</taxon>
        <taxon>Pezizomycotina</taxon>
        <taxon>Sordariomycetes</taxon>
        <taxon>Hypocreomycetidae</taxon>
        <taxon>Hypocreales</taxon>
        <taxon>Nectriaceae</taxon>
        <taxon>Dactylonectria</taxon>
    </lineage>
</organism>
<gene>
    <name evidence="1" type="ORF">EDB81DRAFT_759400</name>
</gene>
<protein>
    <submittedName>
        <fullName evidence="1">Uncharacterized protein</fullName>
    </submittedName>
</protein>
<reference evidence="1" key="1">
    <citation type="journal article" date="2021" name="Nat. Commun.">
        <title>Genetic determinants of endophytism in the Arabidopsis root mycobiome.</title>
        <authorList>
            <person name="Mesny F."/>
            <person name="Miyauchi S."/>
            <person name="Thiergart T."/>
            <person name="Pickel B."/>
            <person name="Atanasova L."/>
            <person name="Karlsson M."/>
            <person name="Huettel B."/>
            <person name="Barry K.W."/>
            <person name="Haridas S."/>
            <person name="Chen C."/>
            <person name="Bauer D."/>
            <person name="Andreopoulos W."/>
            <person name="Pangilinan J."/>
            <person name="LaButti K."/>
            <person name="Riley R."/>
            <person name="Lipzen A."/>
            <person name="Clum A."/>
            <person name="Drula E."/>
            <person name="Henrissat B."/>
            <person name="Kohler A."/>
            <person name="Grigoriev I.V."/>
            <person name="Martin F.M."/>
            <person name="Hacquard S."/>
        </authorList>
    </citation>
    <scope>NUCLEOTIDE SEQUENCE</scope>
    <source>
        <strain evidence="1">MPI-CAGE-AT-0147</strain>
    </source>
</reference>
<dbReference type="Proteomes" id="UP000738349">
    <property type="component" value="Unassembled WGS sequence"/>
</dbReference>
<proteinExistence type="predicted"/>
<sequence>MATDVLNLPNYDKFTELNPGLNPGYIQAGLTYTVPFTNVNPPATWMTVGGCTPLLELNSNTQENSNTGITSTASTLKTSLESSLISKPTIDNTALLSLSSTTITSSSLSDKSATHKPSFITYNSPPTSTTKRITNTKTTSATSSEVTVNCSAGGAGNTTLNTLQKYGKKFCQNLDSAVLNGELQTTFSVGWLFGCEDEEQSIIELGSLCSAMLAKP</sequence>
<dbReference type="AlphaFoldDB" id="A0A9P9EWV4"/>
<dbReference type="OrthoDB" id="10501918at2759"/>
<accession>A0A9P9EWV4</accession>
<comment type="caution">
    <text evidence="1">The sequence shown here is derived from an EMBL/GenBank/DDBJ whole genome shotgun (WGS) entry which is preliminary data.</text>
</comment>
<keyword evidence="2" id="KW-1185">Reference proteome</keyword>
<name>A0A9P9EWV4_9HYPO</name>
<dbReference type="EMBL" id="JAGMUV010000008">
    <property type="protein sequence ID" value="KAH7146096.1"/>
    <property type="molecule type" value="Genomic_DNA"/>
</dbReference>
<evidence type="ECO:0000313" key="1">
    <source>
        <dbReference type="EMBL" id="KAH7146096.1"/>
    </source>
</evidence>
<evidence type="ECO:0000313" key="2">
    <source>
        <dbReference type="Proteomes" id="UP000738349"/>
    </source>
</evidence>